<dbReference type="Gene3D" id="3.40.50.2000">
    <property type="entry name" value="Glycogen Phosphorylase B"/>
    <property type="match status" value="1"/>
</dbReference>
<sequence length="556" mass="60096">MTMTADSPSPTQPAPLALETDQDDLRRARAALDAHQFEACVALCRDMRGQGNTHPVLDYMEGISLFQLGHREVGTAMIGRAAERQPDNLLLRIDHANSLAAVGLMPAAIQVMIEGIRRHGPHPDIAQRLALMFSDIGQHYKAQLLLVSSIAAYPARVDLCCMLAAELAAELKTNEAITLMELSHILCGDVPGIHSSLAVLHQARGDVDQAITHYRRAIDLAPDLPLPHANLSTALLLRHDYARGYQEAEWRLKSGHVRMAQVPAPRWSGEDLAGKTLLVTAEQGFGDMIQHARFLAPLRGRGGTVILECHNGLERLLAEAEGVDSTISLVTDGVFPPCDYTIPLVSLPLVLGCDRAFLEASVPYLPTPPALTARELLTPPGIRLKVGLTWASRRAHGEVYSRRMLNRRSCTLEQMAQLGEAEGVALFSLQKGDVAEQLGGTPYPITDLSPRLTDFQQTAAAIAALDLVITVDTSVAHLAGAMGKPVWILLAPGQIDYRWGEEAQSPWYRQARLYRGGQGGWAGLVRAVLADLKAAAAGTLPLQAAERAPAGLSVQE</sequence>
<dbReference type="PANTHER" id="PTHR44809">
    <property type="match status" value="1"/>
</dbReference>
<dbReference type="EMBL" id="MLJW01000457">
    <property type="protein sequence ID" value="OIQ86814.1"/>
    <property type="molecule type" value="Genomic_DNA"/>
</dbReference>
<dbReference type="SMART" id="SM00028">
    <property type="entry name" value="TPR"/>
    <property type="match status" value="1"/>
</dbReference>
<dbReference type="PROSITE" id="PS50005">
    <property type="entry name" value="TPR"/>
    <property type="match status" value="1"/>
</dbReference>
<protein>
    <submittedName>
        <fullName evidence="1">Tetratricopeptide repeat protein</fullName>
    </submittedName>
</protein>
<comment type="caution">
    <text evidence="1">The sequence shown here is derived from an EMBL/GenBank/DDBJ whole genome shotgun (WGS) entry which is preliminary data.</text>
</comment>
<dbReference type="SUPFAM" id="SSF53756">
    <property type="entry name" value="UDP-Glycosyltransferase/glycogen phosphorylase"/>
    <property type="match status" value="1"/>
</dbReference>
<organism evidence="1">
    <name type="scientific">mine drainage metagenome</name>
    <dbReference type="NCBI Taxonomy" id="410659"/>
    <lineage>
        <taxon>unclassified sequences</taxon>
        <taxon>metagenomes</taxon>
        <taxon>ecological metagenomes</taxon>
    </lineage>
</organism>
<dbReference type="InterPro" id="IPR052943">
    <property type="entry name" value="TMTC_O-mannosyl-trnsfr"/>
</dbReference>
<proteinExistence type="predicted"/>
<dbReference type="InterPro" id="IPR002201">
    <property type="entry name" value="Glyco_trans_9"/>
</dbReference>
<dbReference type="AlphaFoldDB" id="A0A1J5QT43"/>
<accession>A0A1J5QT43</accession>
<dbReference type="GO" id="GO:0016757">
    <property type="term" value="F:glycosyltransferase activity"/>
    <property type="evidence" value="ECO:0007669"/>
    <property type="project" value="InterPro"/>
</dbReference>
<evidence type="ECO:0000313" key="1">
    <source>
        <dbReference type="EMBL" id="OIQ86814.1"/>
    </source>
</evidence>
<dbReference type="Gene3D" id="1.25.40.10">
    <property type="entry name" value="Tetratricopeptide repeat domain"/>
    <property type="match status" value="1"/>
</dbReference>
<dbReference type="PANTHER" id="PTHR44809:SF1">
    <property type="entry name" value="PROTEIN O-MANNOSYL-TRANSFERASE TMTC1"/>
    <property type="match status" value="1"/>
</dbReference>
<gene>
    <name evidence="1" type="ORF">GALL_313220</name>
</gene>
<dbReference type="SUPFAM" id="SSF48452">
    <property type="entry name" value="TPR-like"/>
    <property type="match status" value="2"/>
</dbReference>
<name>A0A1J5QT43_9ZZZZ</name>
<reference evidence="1" key="1">
    <citation type="submission" date="2016-10" db="EMBL/GenBank/DDBJ databases">
        <title>Sequence of Gallionella enrichment culture.</title>
        <authorList>
            <person name="Poehlein A."/>
            <person name="Muehling M."/>
            <person name="Daniel R."/>
        </authorList>
    </citation>
    <scope>NUCLEOTIDE SEQUENCE</scope>
</reference>
<dbReference type="InterPro" id="IPR011990">
    <property type="entry name" value="TPR-like_helical_dom_sf"/>
</dbReference>
<dbReference type="InterPro" id="IPR019734">
    <property type="entry name" value="TPR_rpt"/>
</dbReference>
<dbReference type="Pfam" id="PF01075">
    <property type="entry name" value="Glyco_transf_9"/>
    <property type="match status" value="1"/>
</dbReference>